<keyword evidence="5" id="KW-0479">Metal-binding</keyword>
<feature type="region of interest" description="Disordered" evidence="11">
    <location>
        <begin position="467"/>
        <end position="500"/>
    </location>
</feature>
<feature type="compositionally biased region" description="Polar residues" evidence="11">
    <location>
        <begin position="595"/>
        <end position="608"/>
    </location>
</feature>
<dbReference type="SUPFAM" id="SSF68906">
    <property type="entry name" value="SAP domain"/>
    <property type="match status" value="1"/>
</dbReference>
<feature type="domain" description="SP-RING-type" evidence="13">
    <location>
        <begin position="297"/>
        <end position="379"/>
    </location>
</feature>
<evidence type="ECO:0000313" key="15">
    <source>
        <dbReference type="EMBL" id="ORY86098.1"/>
    </source>
</evidence>
<dbReference type="InterPro" id="IPR013083">
    <property type="entry name" value="Znf_RING/FYVE/PHD"/>
</dbReference>
<keyword evidence="16" id="KW-1185">Reference proteome</keyword>
<evidence type="ECO:0000259" key="12">
    <source>
        <dbReference type="PROSITE" id="PS50800"/>
    </source>
</evidence>
<dbReference type="GO" id="GO:0005634">
    <property type="term" value="C:nucleus"/>
    <property type="evidence" value="ECO:0007669"/>
    <property type="project" value="UniProtKB-SubCell"/>
</dbReference>
<keyword evidence="6 10" id="KW-0863">Zinc-finger</keyword>
<dbReference type="Gene3D" id="3.30.40.10">
    <property type="entry name" value="Zinc/RING finger domain, C3HC4 (zinc finger)"/>
    <property type="match status" value="1"/>
</dbReference>
<evidence type="ECO:0000256" key="1">
    <source>
        <dbReference type="ARBA" id="ARBA00004123"/>
    </source>
</evidence>
<name>A0A1Y2FQ49_PROLT</name>
<sequence>MSGAPDPFADSQILSRQIESRLLVSDLKEVLKACGLSTYGNKRPLIDRLLSSIASWRNTNNVVAYQTLRTALDRVREARTGHVVPPQQLPTGQQVRPQQARPPLPGYNVAAVARPAAVQAPRPAAPALVEQKLISFKESPFFTLLEKVSERAYCTAAARNTVTTTFMLKEQQLKKLEEPGYAMMVFSAEAQSSNYMQVPIEFPTPSELLCNGKKINANLRGLKGKPGTVPPADITKHLQLSSRVSNRIDLTYQGTTRKFCYQVALVKKNSVADLVARVRKGRYLTKESVLAKLRRPDDDDIEMSSFDLTLKDPLAYTRITLPCRSLNCRHNQCFDCEVFFMSNEQTPTWTCPICTIPIPNEHSIVVDGYFQDILSKVDSEVDTILVDPQGNWKVPQEKSAQDVELPEKSAENGMKHEIFDLDGVCLNPPLALPSRLLEVASSRSASPASTHTPKRKAPPVEVIDLTSDTDDEAPAPPPAKRPHVTIQAPVQQRPQSSRPMGPFERAALVAAARNSAKATNASFSASSMSSSPSAQPANPFPVPVPAGSEAPRAASIDNMRARSPPSAQVAGDRDLATNGSITTSNGAPQDLSVPLQRQVSSTSDQPTAQALARQESMNTEVDEAEAAHMRLKSGAARSHITEQSASDRRQEDEDELARQQPVASSNGTAPTLQATSSLLPEDPELDELFSSEIDLDADQL</sequence>
<evidence type="ECO:0000256" key="9">
    <source>
        <dbReference type="ARBA" id="ARBA00023242"/>
    </source>
</evidence>
<protein>
    <submittedName>
        <fullName evidence="15">PINIT domain-domain-containing protein</fullName>
    </submittedName>
</protein>
<feature type="compositionally biased region" description="Polar residues" evidence="11">
    <location>
        <begin position="577"/>
        <end position="587"/>
    </location>
</feature>
<evidence type="ECO:0000256" key="8">
    <source>
        <dbReference type="ARBA" id="ARBA00022833"/>
    </source>
</evidence>
<evidence type="ECO:0000259" key="13">
    <source>
        <dbReference type="PROSITE" id="PS51044"/>
    </source>
</evidence>
<dbReference type="GO" id="GO:0000785">
    <property type="term" value="C:chromatin"/>
    <property type="evidence" value="ECO:0007669"/>
    <property type="project" value="TreeGrafter"/>
</dbReference>
<dbReference type="Pfam" id="PF02891">
    <property type="entry name" value="zf-MIZ"/>
    <property type="match status" value="1"/>
</dbReference>
<evidence type="ECO:0000256" key="4">
    <source>
        <dbReference type="ARBA" id="ARBA00022679"/>
    </source>
</evidence>
<dbReference type="STRING" id="56484.A0A1Y2FQ49"/>
<feature type="compositionally biased region" description="Polar residues" evidence="11">
    <location>
        <begin position="661"/>
        <end position="677"/>
    </location>
</feature>
<dbReference type="Proteomes" id="UP000193685">
    <property type="component" value="Unassembled WGS sequence"/>
</dbReference>
<dbReference type="Gene3D" id="2.60.120.780">
    <property type="entry name" value="PINIT domain"/>
    <property type="match status" value="1"/>
</dbReference>
<keyword evidence="9" id="KW-0539">Nucleus</keyword>
<comment type="subcellular location">
    <subcellularLocation>
        <location evidence="1">Nucleus</location>
    </subcellularLocation>
</comment>
<feature type="compositionally biased region" description="Polar residues" evidence="11">
    <location>
        <begin position="488"/>
        <end position="498"/>
    </location>
</feature>
<dbReference type="Gene3D" id="1.10.720.30">
    <property type="entry name" value="SAP domain"/>
    <property type="match status" value="1"/>
</dbReference>
<comment type="pathway">
    <text evidence="2">Protein modification; protein sumoylation.</text>
</comment>
<dbReference type="GO" id="GO:0008270">
    <property type="term" value="F:zinc ion binding"/>
    <property type="evidence" value="ECO:0007669"/>
    <property type="project" value="UniProtKB-KW"/>
</dbReference>
<dbReference type="InterPro" id="IPR004181">
    <property type="entry name" value="Znf_MIZ"/>
</dbReference>
<comment type="caution">
    <text evidence="15">The sequence shown here is derived from an EMBL/GenBank/DDBJ whole genome shotgun (WGS) entry which is preliminary data.</text>
</comment>
<dbReference type="GeneID" id="63782974"/>
<proteinExistence type="inferred from homology"/>
<dbReference type="PANTHER" id="PTHR10782:SF4">
    <property type="entry name" value="TONALLI, ISOFORM E"/>
    <property type="match status" value="1"/>
</dbReference>
<dbReference type="PANTHER" id="PTHR10782">
    <property type="entry name" value="ZINC FINGER MIZ DOMAIN-CONTAINING PROTEIN"/>
    <property type="match status" value="1"/>
</dbReference>
<dbReference type="OrthoDB" id="28127at2759"/>
<feature type="compositionally biased region" description="Low complexity" evidence="11">
    <location>
        <begin position="523"/>
        <end position="537"/>
    </location>
</feature>
<dbReference type="EMBL" id="MCFI01000003">
    <property type="protein sequence ID" value="ORY86098.1"/>
    <property type="molecule type" value="Genomic_DNA"/>
</dbReference>
<keyword evidence="4" id="KW-0808">Transferase</keyword>
<feature type="domain" description="SAP" evidence="12">
    <location>
        <begin position="19"/>
        <end position="53"/>
    </location>
</feature>
<evidence type="ECO:0000256" key="5">
    <source>
        <dbReference type="ARBA" id="ARBA00022723"/>
    </source>
</evidence>
<reference evidence="15 16" key="1">
    <citation type="submission" date="2016-07" db="EMBL/GenBank/DDBJ databases">
        <title>Pervasive Adenine N6-methylation of Active Genes in Fungi.</title>
        <authorList>
            <consortium name="DOE Joint Genome Institute"/>
            <person name="Mondo S.J."/>
            <person name="Dannebaum R.O."/>
            <person name="Kuo R.C."/>
            <person name="Labutti K."/>
            <person name="Haridas S."/>
            <person name="Kuo A."/>
            <person name="Salamov A."/>
            <person name="Ahrendt S.R."/>
            <person name="Lipzen A."/>
            <person name="Sullivan W."/>
            <person name="Andreopoulos W.B."/>
            <person name="Clum A."/>
            <person name="Lindquist E."/>
            <person name="Daum C."/>
            <person name="Ramamoorthy G.K."/>
            <person name="Gryganskyi A."/>
            <person name="Culley D."/>
            <person name="Magnuson J.K."/>
            <person name="James T.Y."/>
            <person name="O'Malley M.A."/>
            <person name="Stajich J.E."/>
            <person name="Spatafora J.W."/>
            <person name="Visel A."/>
            <person name="Grigoriev I.V."/>
        </authorList>
    </citation>
    <scope>NUCLEOTIDE SEQUENCE [LARGE SCALE GENOMIC DNA]</scope>
    <source>
        <strain evidence="15 16">12-1054</strain>
    </source>
</reference>
<dbReference type="PROSITE" id="PS50800">
    <property type="entry name" value="SAP"/>
    <property type="match status" value="1"/>
</dbReference>
<dbReference type="InterPro" id="IPR023321">
    <property type="entry name" value="PINIT"/>
</dbReference>
<dbReference type="AlphaFoldDB" id="A0A1Y2FQ49"/>
<dbReference type="RefSeq" id="XP_040727280.1">
    <property type="nucleotide sequence ID" value="XM_040866375.1"/>
</dbReference>
<evidence type="ECO:0000313" key="16">
    <source>
        <dbReference type="Proteomes" id="UP000193685"/>
    </source>
</evidence>
<dbReference type="InterPro" id="IPR038654">
    <property type="entry name" value="PINIT_sf"/>
</dbReference>
<keyword evidence="7" id="KW-0833">Ubl conjugation pathway</keyword>
<evidence type="ECO:0000259" key="14">
    <source>
        <dbReference type="PROSITE" id="PS51466"/>
    </source>
</evidence>
<evidence type="ECO:0000256" key="3">
    <source>
        <dbReference type="ARBA" id="ARBA00005383"/>
    </source>
</evidence>
<feature type="compositionally biased region" description="Acidic residues" evidence="11">
    <location>
        <begin position="681"/>
        <end position="700"/>
    </location>
</feature>
<organism evidence="15 16">
    <name type="scientific">Protomyces lactucae-debilis</name>
    <dbReference type="NCBI Taxonomy" id="2754530"/>
    <lineage>
        <taxon>Eukaryota</taxon>
        <taxon>Fungi</taxon>
        <taxon>Dikarya</taxon>
        <taxon>Ascomycota</taxon>
        <taxon>Taphrinomycotina</taxon>
        <taxon>Taphrinomycetes</taxon>
        <taxon>Taphrinales</taxon>
        <taxon>Protomycetaceae</taxon>
        <taxon>Protomyces</taxon>
    </lineage>
</organism>
<dbReference type="InterPro" id="IPR003034">
    <property type="entry name" value="SAP_dom"/>
</dbReference>
<dbReference type="PROSITE" id="PS51466">
    <property type="entry name" value="PINIT"/>
    <property type="match status" value="1"/>
</dbReference>
<dbReference type="OMA" id="IEPNGDW"/>
<evidence type="ECO:0000256" key="7">
    <source>
        <dbReference type="ARBA" id="ARBA00022786"/>
    </source>
</evidence>
<evidence type="ECO:0000256" key="6">
    <source>
        <dbReference type="ARBA" id="ARBA00022771"/>
    </source>
</evidence>
<feature type="domain" description="PINIT" evidence="14">
    <location>
        <begin position="119"/>
        <end position="269"/>
    </location>
</feature>
<gene>
    <name evidence="15" type="ORF">BCR37DRAFT_204618</name>
</gene>
<dbReference type="GO" id="GO:0061665">
    <property type="term" value="F:SUMO ligase activity"/>
    <property type="evidence" value="ECO:0007669"/>
    <property type="project" value="TreeGrafter"/>
</dbReference>
<evidence type="ECO:0000256" key="10">
    <source>
        <dbReference type="PROSITE-ProRule" id="PRU00452"/>
    </source>
</evidence>
<feature type="region of interest" description="Disordered" evidence="11">
    <location>
        <begin position="523"/>
        <end position="700"/>
    </location>
</feature>
<evidence type="ECO:0000256" key="11">
    <source>
        <dbReference type="SAM" id="MobiDB-lite"/>
    </source>
</evidence>
<evidence type="ECO:0000256" key="2">
    <source>
        <dbReference type="ARBA" id="ARBA00004718"/>
    </source>
</evidence>
<accession>A0A1Y2FQ49</accession>
<dbReference type="InterPro" id="IPR036361">
    <property type="entry name" value="SAP_dom_sf"/>
</dbReference>
<dbReference type="SMART" id="SM00513">
    <property type="entry name" value="SAP"/>
    <property type="match status" value="1"/>
</dbReference>
<dbReference type="Pfam" id="PF14324">
    <property type="entry name" value="PINIT"/>
    <property type="match status" value="1"/>
</dbReference>
<comment type="similarity">
    <text evidence="3">Belongs to the PIAS family.</text>
</comment>
<keyword evidence="8" id="KW-0862">Zinc</keyword>
<dbReference type="PROSITE" id="PS51044">
    <property type="entry name" value="ZF_SP_RING"/>
    <property type="match status" value="1"/>
</dbReference>
<dbReference type="GO" id="GO:0016925">
    <property type="term" value="P:protein sumoylation"/>
    <property type="evidence" value="ECO:0007669"/>
    <property type="project" value="UniProtKB-UniPathway"/>
</dbReference>
<dbReference type="UniPathway" id="UPA00886"/>